<organism evidence="2 3">
    <name type="scientific">Alkalisalibacterium limincola</name>
    <dbReference type="NCBI Taxonomy" id="2699169"/>
    <lineage>
        <taxon>Bacteria</taxon>
        <taxon>Pseudomonadati</taxon>
        <taxon>Pseudomonadota</taxon>
        <taxon>Gammaproteobacteria</taxon>
        <taxon>Lysobacterales</taxon>
        <taxon>Lysobacteraceae</taxon>
        <taxon>Alkalisalibacterium</taxon>
    </lineage>
</organism>
<dbReference type="AlphaFoldDB" id="A0A5C8KUI6"/>
<dbReference type="GO" id="GO:0016757">
    <property type="term" value="F:glycosyltransferase activity"/>
    <property type="evidence" value="ECO:0007669"/>
    <property type="project" value="TreeGrafter"/>
</dbReference>
<dbReference type="Gene3D" id="3.40.50.2000">
    <property type="entry name" value="Glycogen Phosphorylase B"/>
    <property type="match status" value="2"/>
</dbReference>
<dbReference type="SUPFAM" id="SSF53756">
    <property type="entry name" value="UDP-Glycosyltransferase/glycogen phosphorylase"/>
    <property type="match status" value="1"/>
</dbReference>
<keyword evidence="3" id="KW-1185">Reference proteome</keyword>
<dbReference type="Pfam" id="PF13439">
    <property type="entry name" value="Glyco_transf_4"/>
    <property type="match status" value="1"/>
</dbReference>
<dbReference type="PANTHER" id="PTHR12526:SF635">
    <property type="entry name" value="GLYCOSYL TRANSFERASE GROUP 1"/>
    <property type="match status" value="1"/>
</dbReference>
<evidence type="ECO:0000313" key="2">
    <source>
        <dbReference type="EMBL" id="TXK65574.1"/>
    </source>
</evidence>
<evidence type="ECO:0000313" key="3">
    <source>
        <dbReference type="Proteomes" id="UP000321248"/>
    </source>
</evidence>
<sequence length="456" mass="51222">MPGRPWGIWPVPGSRVSSCAYAKARNDCIDRIQRDRVIADGHRRQYCGELSILRIVQVNSVYNTGSTGRIVEGIAMAARLRGHRTWVAYGRPSNPGPTEAYRISGPLDHAMHGLYSLALDGHGLGSATSTQRMIHWLDSLNPDLVCLHNVHGYYLNIPILFDWLRRTRTAVVWTLHDCWPLTGHCANFDRFGCEKWRNGCGGCPMTSFYPRSLTDRSAQNWVWKRDLFTQLDNVTIITPSRWLQSIARQSFLGSFRIDCIPNGIDLDVFVPRANDPRPNDDNRPVVLGVANHWSDAKGLADFSALRKLLPDFYRVVLVGVEAKHRSRLAEGVEGLPRTQDIHALAKLYADARVFVNPTYSDNFPTTNLEALASGTPVVTYDTGGSPESLEPHVGKVVEKGNVRAMAEAIIDVCAMNREKMRQDCRVHAVKHFNRDERFFDYAILFEQLLSEGGSSH</sequence>
<dbReference type="Pfam" id="PF13692">
    <property type="entry name" value="Glyco_trans_1_4"/>
    <property type="match status" value="1"/>
</dbReference>
<reference evidence="2 3" key="1">
    <citation type="submission" date="2019-08" db="EMBL/GenBank/DDBJ databases">
        <authorList>
            <person name="Karlyshev A.V."/>
        </authorList>
    </citation>
    <scope>NUCLEOTIDE SEQUENCE [LARGE SCALE GENOMIC DNA]</scope>
    <source>
        <strain evidence="2 3">Alg18-2.2</strain>
    </source>
</reference>
<dbReference type="OrthoDB" id="5290958at2"/>
<evidence type="ECO:0000259" key="1">
    <source>
        <dbReference type="Pfam" id="PF13439"/>
    </source>
</evidence>
<feature type="domain" description="Glycosyltransferase subfamily 4-like N-terminal" evidence="1">
    <location>
        <begin position="69"/>
        <end position="267"/>
    </location>
</feature>
<name>A0A5C8KUI6_9GAMM</name>
<gene>
    <name evidence="2" type="ORF">FU658_00070</name>
</gene>
<dbReference type="EMBL" id="VRTS01000001">
    <property type="protein sequence ID" value="TXK65574.1"/>
    <property type="molecule type" value="Genomic_DNA"/>
</dbReference>
<dbReference type="Proteomes" id="UP000321248">
    <property type="component" value="Unassembled WGS sequence"/>
</dbReference>
<comment type="caution">
    <text evidence="2">The sequence shown here is derived from an EMBL/GenBank/DDBJ whole genome shotgun (WGS) entry which is preliminary data.</text>
</comment>
<proteinExistence type="predicted"/>
<accession>A0A5C8KUI6</accession>
<dbReference type="PANTHER" id="PTHR12526">
    <property type="entry name" value="GLYCOSYLTRANSFERASE"/>
    <property type="match status" value="1"/>
</dbReference>
<dbReference type="InterPro" id="IPR028098">
    <property type="entry name" value="Glyco_trans_4-like_N"/>
</dbReference>
<protein>
    <submittedName>
        <fullName evidence="2">Glycosyltransferase</fullName>
    </submittedName>
</protein>